<evidence type="ECO:0000313" key="1">
    <source>
        <dbReference type="EMBL" id="QDI74037.1"/>
    </source>
</evidence>
<accession>A0A514K328</accession>
<reference evidence="1" key="1">
    <citation type="submission" date="2019-02" db="EMBL/GenBank/DDBJ databases">
        <title>Spindle-shaped viruses infect a marine ammonia-oxidizing thaumarchaeon.</title>
        <authorList>
            <person name="Kim J.-G."/>
            <person name="Kim S.-J."/>
            <person name="Rhee S.-K."/>
        </authorList>
    </citation>
    <scope>NUCLEOTIDE SEQUENCE [LARGE SCALE GENOMIC DNA]</scope>
    <source>
        <strain evidence="1">NSV2</strain>
    </source>
</reference>
<proteinExistence type="predicted"/>
<dbReference type="KEGG" id="vg:80402657"/>
<protein>
    <submittedName>
        <fullName evidence="1">Uncharacterized protein</fullName>
    </submittedName>
</protein>
<dbReference type="EMBL" id="MK570055">
    <property type="protein sequence ID" value="QDI74037.1"/>
    <property type="molecule type" value="Genomic_DNA"/>
</dbReference>
<name>A0A514K328_9VIRU</name>
<organism evidence="1">
    <name type="scientific">Nitrosopumilus spindle-shaped virus 1</name>
    <dbReference type="NCBI Taxonomy" id="2848002"/>
    <lineage>
        <taxon>Viruses</taxon>
        <taxon>Viruses incertae sedis</taxon>
        <taxon>Thaspiviridae</taxon>
        <taxon>Nitmarvirus</taxon>
        <taxon>Nitmarvirus maris</taxon>
        <taxon>Nitmarvirus NSV1</taxon>
    </lineage>
</organism>
<sequence length="47" mass="5864">MRIWETKRFWKISLTYKIEISKRVTSFEIHFSKNVTLMDLYPNLKRD</sequence>